<evidence type="ECO:0000256" key="8">
    <source>
        <dbReference type="SAM" id="SignalP"/>
    </source>
</evidence>
<comment type="similarity">
    <text evidence="7">Belongs to the TonB-dependent receptor family.</text>
</comment>
<dbReference type="AlphaFoldDB" id="A0A0E9M0C3"/>
<dbReference type="NCBIfam" id="TIGR04056">
    <property type="entry name" value="OMP_RagA_SusC"/>
    <property type="match status" value="1"/>
</dbReference>
<dbReference type="GO" id="GO:0009279">
    <property type="term" value="C:cell outer membrane"/>
    <property type="evidence" value="ECO:0007669"/>
    <property type="project" value="UniProtKB-SubCell"/>
</dbReference>
<dbReference type="Gene3D" id="2.170.130.10">
    <property type="entry name" value="TonB-dependent receptor, plug domain"/>
    <property type="match status" value="1"/>
</dbReference>
<proteinExistence type="inferred from homology"/>
<sequence>MKIKIGLVLLCCLLMPLSLWAQASGSDLIVRGTVTGDLTDETLIGVNVIEVDETKRIVSATVTDINGEFVIRIKNPENNLVFSFIGFVTKSVPIGDQRNIDVVMTEEQQQVDEVVVTATKMHSDGTFAIPQREVSTAVQSISTREFEGIQVTSVDDALQGRIAGLDIIGNSGDLGSGTSMRIRGITSINASSEPLIVVNGIPYEVEIDPTFDFASANQEQFANMLSINPDDIEDITVLKDAASTAIWGSKGANGVLVITTKKGFRGPTRVQYSYRLTRAVQPEGLKMLNGDDYTMLMKQAYFNPQQNENAANVREFMYDPNYSEYHNFNNNTNWFDAVTQTGFKHDHYVTVSGGGERARYRVSGGFLTQTGTVIGQVMDRFTTRAYLDYAVSDRIKFITEFSYTFSDNQRNAGNLLGIAYEKMPNVSIYHQDAQGNNTGVYYNISRTESQLHESQRDLRNPVALADLAIDNLKNYRILPTFRLQYDLVDPYESTLRYNMYVSFDVNNNKVSKFFPREVSNLPWDDAGVNKAESADSESVTVMMDNNITWQPKLSNSDHSFMMYGSYQMRTGNSSSQGLATTNHPSGYMTTPVGDTYIDGISSSRSSYRSNAFLYRAHYTYLSRYILGFTFRRDGSTKFGDDRKYGNFPGVSAKWIISDEDFMAGTSNWLSMLAIRPSYGVSGNQPTQEYLHFSRYSPYGSYAGMPATRPTTLQLSDLKWETSTSINYGLDLGFFDDRFVFDINFYNKRTEDLLFENLRLPSSSGFGGVPWQNVGTMDNNGWEFNFYTVNAFRANDFSVDFNFNLSNYVNTIVDLREDVLNNYNGDYNFENGTYMSRIQEGNSYGSIYGFRYKGVYQYDEYISGVQENAPVARDANGNVFTDELGDPMPMYFAFGRSNAYEFRGGDAIYEDINKDGSIDELDIVYLGNSNPKVNGGFGLSLRYKNFVVTPFFNFRYGNKIVNTARMNAENMYYNNNQSESVNWRWRKDGDVTDMPRALYRYGYNWLGSDRYVEDGSFLRMKHLTFNYSVAQETLKRYNLSQLSLYLTINNIFVLTNYTGVDPEVGYGSFSVSADNNRTPRSKDFTFGLTVSF</sequence>
<dbReference type="EMBL" id="BAZW01000031">
    <property type="protein sequence ID" value="GAO30831.1"/>
    <property type="molecule type" value="Genomic_DNA"/>
</dbReference>
<evidence type="ECO:0000313" key="11">
    <source>
        <dbReference type="Proteomes" id="UP000032900"/>
    </source>
</evidence>
<dbReference type="OrthoDB" id="1019466at2"/>
<comment type="subcellular location">
    <subcellularLocation>
        <location evidence="1 7">Cell outer membrane</location>
        <topology evidence="1 7">Multi-pass membrane protein</topology>
    </subcellularLocation>
</comment>
<evidence type="ECO:0000256" key="6">
    <source>
        <dbReference type="ARBA" id="ARBA00023237"/>
    </source>
</evidence>
<dbReference type="NCBIfam" id="TIGR04057">
    <property type="entry name" value="SusC_RagA_signa"/>
    <property type="match status" value="1"/>
</dbReference>
<dbReference type="InterPro" id="IPR012910">
    <property type="entry name" value="Plug_dom"/>
</dbReference>
<dbReference type="Pfam" id="PF07715">
    <property type="entry name" value="Plug"/>
    <property type="match status" value="1"/>
</dbReference>
<dbReference type="InterPro" id="IPR023997">
    <property type="entry name" value="TonB-dep_OMP_SusC/RagA_CS"/>
</dbReference>
<dbReference type="InterPro" id="IPR036942">
    <property type="entry name" value="Beta-barrel_TonB_sf"/>
</dbReference>
<dbReference type="InterPro" id="IPR023996">
    <property type="entry name" value="TonB-dep_OMP_SusC/RagA"/>
</dbReference>
<keyword evidence="8" id="KW-0732">Signal</keyword>
<dbReference type="Proteomes" id="UP000032900">
    <property type="component" value="Unassembled WGS sequence"/>
</dbReference>
<keyword evidence="5 7" id="KW-0472">Membrane</keyword>
<evidence type="ECO:0000313" key="10">
    <source>
        <dbReference type="EMBL" id="GAO30831.1"/>
    </source>
</evidence>
<accession>A0A0E9M0C3</accession>
<dbReference type="PROSITE" id="PS52016">
    <property type="entry name" value="TONB_DEPENDENT_REC_3"/>
    <property type="match status" value="1"/>
</dbReference>
<keyword evidence="3 7" id="KW-1134">Transmembrane beta strand</keyword>
<organism evidence="10 11">
    <name type="scientific">Geofilum rubicundum JCM 15548</name>
    <dbReference type="NCBI Taxonomy" id="1236989"/>
    <lineage>
        <taxon>Bacteria</taxon>
        <taxon>Pseudomonadati</taxon>
        <taxon>Bacteroidota</taxon>
        <taxon>Bacteroidia</taxon>
        <taxon>Marinilabiliales</taxon>
        <taxon>Marinilabiliaceae</taxon>
        <taxon>Geofilum</taxon>
    </lineage>
</organism>
<dbReference type="SUPFAM" id="SSF56935">
    <property type="entry name" value="Porins"/>
    <property type="match status" value="1"/>
</dbReference>
<comment type="caution">
    <text evidence="10">The sequence shown here is derived from an EMBL/GenBank/DDBJ whole genome shotgun (WGS) entry which is preliminary data.</text>
</comment>
<evidence type="ECO:0000256" key="1">
    <source>
        <dbReference type="ARBA" id="ARBA00004571"/>
    </source>
</evidence>
<dbReference type="InterPro" id="IPR037066">
    <property type="entry name" value="Plug_dom_sf"/>
</dbReference>
<keyword evidence="4 7" id="KW-0812">Transmembrane</keyword>
<feature type="chain" id="PRO_5002428525" evidence="8">
    <location>
        <begin position="22"/>
        <end position="1091"/>
    </location>
</feature>
<feature type="domain" description="TonB-dependent receptor plug" evidence="9">
    <location>
        <begin position="131"/>
        <end position="255"/>
    </location>
</feature>
<keyword evidence="10" id="KW-0675">Receptor</keyword>
<dbReference type="SUPFAM" id="SSF49464">
    <property type="entry name" value="Carboxypeptidase regulatory domain-like"/>
    <property type="match status" value="1"/>
</dbReference>
<evidence type="ECO:0000256" key="2">
    <source>
        <dbReference type="ARBA" id="ARBA00022448"/>
    </source>
</evidence>
<evidence type="ECO:0000256" key="5">
    <source>
        <dbReference type="ARBA" id="ARBA00023136"/>
    </source>
</evidence>
<dbReference type="STRING" id="1236989.JCM15548_13145"/>
<dbReference type="InterPro" id="IPR008969">
    <property type="entry name" value="CarboxyPept-like_regulatory"/>
</dbReference>
<dbReference type="RefSeq" id="WP_062126253.1">
    <property type="nucleotide sequence ID" value="NZ_BAZW01000031.1"/>
</dbReference>
<feature type="signal peptide" evidence="8">
    <location>
        <begin position="1"/>
        <end position="21"/>
    </location>
</feature>
<gene>
    <name evidence="10" type="ORF">JCM15548_13145</name>
</gene>
<keyword evidence="6 7" id="KW-0998">Cell outer membrane</keyword>
<reference evidence="10 11" key="1">
    <citation type="journal article" date="2015" name="Microbes Environ.">
        <title>Distribution and evolution of nitrogen fixation genes in the phylum bacteroidetes.</title>
        <authorList>
            <person name="Inoue J."/>
            <person name="Oshima K."/>
            <person name="Suda W."/>
            <person name="Sakamoto M."/>
            <person name="Iino T."/>
            <person name="Noda S."/>
            <person name="Hongoh Y."/>
            <person name="Hattori M."/>
            <person name="Ohkuma M."/>
        </authorList>
    </citation>
    <scope>NUCLEOTIDE SEQUENCE [LARGE SCALE GENOMIC DNA]</scope>
    <source>
        <strain evidence="10">JCM 15548</strain>
    </source>
</reference>
<name>A0A0E9M0C3_9BACT</name>
<dbReference type="Pfam" id="PF13715">
    <property type="entry name" value="CarbopepD_reg_2"/>
    <property type="match status" value="1"/>
</dbReference>
<evidence type="ECO:0000256" key="3">
    <source>
        <dbReference type="ARBA" id="ARBA00022452"/>
    </source>
</evidence>
<dbReference type="InterPro" id="IPR039426">
    <property type="entry name" value="TonB-dep_rcpt-like"/>
</dbReference>
<evidence type="ECO:0000256" key="4">
    <source>
        <dbReference type="ARBA" id="ARBA00022692"/>
    </source>
</evidence>
<keyword evidence="2 7" id="KW-0813">Transport</keyword>
<dbReference type="Gene3D" id="2.40.170.20">
    <property type="entry name" value="TonB-dependent receptor, beta-barrel domain"/>
    <property type="match status" value="1"/>
</dbReference>
<keyword evidence="11" id="KW-1185">Reference proteome</keyword>
<evidence type="ECO:0000256" key="7">
    <source>
        <dbReference type="PROSITE-ProRule" id="PRU01360"/>
    </source>
</evidence>
<protein>
    <submittedName>
        <fullName evidence="10">TonB-dependent receptor</fullName>
    </submittedName>
</protein>
<evidence type="ECO:0000259" key="9">
    <source>
        <dbReference type="Pfam" id="PF07715"/>
    </source>
</evidence>